<evidence type="ECO:0000313" key="8">
    <source>
        <dbReference type="EMBL" id="PRW56340.1"/>
    </source>
</evidence>
<evidence type="ECO:0000256" key="2">
    <source>
        <dbReference type="ARBA" id="ARBA00012169"/>
    </source>
</evidence>
<dbReference type="PROSITE" id="PS50290">
    <property type="entry name" value="PI3_4_KINASE_3"/>
    <property type="match status" value="1"/>
</dbReference>
<comment type="caution">
    <text evidence="8">The sequence shown here is derived from an EMBL/GenBank/DDBJ whole genome shotgun (WGS) entry which is preliminary data.</text>
</comment>
<dbReference type="FunFam" id="1.10.1070.11:FF:000016">
    <property type="entry name" value="PIK1p Phosphatidylinositol 4-kinase"/>
    <property type="match status" value="1"/>
</dbReference>
<dbReference type="InterPro" id="IPR011009">
    <property type="entry name" value="Kinase-like_dom_sf"/>
</dbReference>
<feature type="domain" description="PI3K/PI4K catalytic" evidence="6">
    <location>
        <begin position="973"/>
        <end position="1242"/>
    </location>
</feature>
<feature type="region of interest" description="Disordered" evidence="5">
    <location>
        <begin position="254"/>
        <end position="279"/>
    </location>
</feature>
<dbReference type="Gene3D" id="3.30.1010.10">
    <property type="entry name" value="Phosphatidylinositol 3-kinase Catalytic Subunit, Chain A, domain 4"/>
    <property type="match status" value="1"/>
</dbReference>
<dbReference type="InterPro" id="IPR042236">
    <property type="entry name" value="PI3K_accessory_sf"/>
</dbReference>
<feature type="region of interest" description="Disordered" evidence="5">
    <location>
        <begin position="1"/>
        <end position="23"/>
    </location>
</feature>
<organism evidence="8 9">
    <name type="scientific">Chlorella sorokiniana</name>
    <name type="common">Freshwater green alga</name>
    <dbReference type="NCBI Taxonomy" id="3076"/>
    <lineage>
        <taxon>Eukaryota</taxon>
        <taxon>Viridiplantae</taxon>
        <taxon>Chlorophyta</taxon>
        <taxon>core chlorophytes</taxon>
        <taxon>Trebouxiophyceae</taxon>
        <taxon>Chlorellales</taxon>
        <taxon>Chlorellaceae</taxon>
        <taxon>Chlorella clade</taxon>
        <taxon>Chlorella</taxon>
    </lineage>
</organism>
<dbReference type="EMBL" id="LHPG02000009">
    <property type="protein sequence ID" value="PRW56340.1"/>
    <property type="molecule type" value="Genomic_DNA"/>
</dbReference>
<dbReference type="InterPro" id="IPR049160">
    <property type="entry name" value="PI4KB-PIK1_PIK"/>
</dbReference>
<dbReference type="PROSITE" id="PS51545">
    <property type="entry name" value="PIK_HELICAL"/>
    <property type="match status" value="1"/>
</dbReference>
<keyword evidence="3" id="KW-0808">Transferase</keyword>
<dbReference type="EC" id="2.7.1.67" evidence="2"/>
<feature type="region of interest" description="Disordered" evidence="5">
    <location>
        <begin position="589"/>
        <end position="704"/>
    </location>
</feature>
<dbReference type="AlphaFoldDB" id="A0A2P6TQN4"/>
<dbReference type="FunFam" id="3.30.1010.10:FF:000038">
    <property type="entry name" value="Phosphatidylinositol 4-kinase beta 1"/>
    <property type="match status" value="1"/>
</dbReference>
<evidence type="ECO:0000256" key="4">
    <source>
        <dbReference type="ARBA" id="ARBA00022777"/>
    </source>
</evidence>
<dbReference type="InterPro" id="IPR036940">
    <property type="entry name" value="PI3/4_kinase_cat_sf"/>
</dbReference>
<dbReference type="GO" id="GO:0048015">
    <property type="term" value="P:phosphatidylinositol-mediated signaling"/>
    <property type="evidence" value="ECO:0007669"/>
    <property type="project" value="TreeGrafter"/>
</dbReference>
<dbReference type="GO" id="GO:0046854">
    <property type="term" value="P:phosphatidylinositol phosphate biosynthetic process"/>
    <property type="evidence" value="ECO:0007669"/>
    <property type="project" value="InterPro"/>
</dbReference>
<feature type="compositionally biased region" description="Low complexity" evidence="5">
    <location>
        <begin position="883"/>
        <end position="899"/>
    </location>
</feature>
<feature type="compositionally biased region" description="Basic and acidic residues" evidence="5">
    <location>
        <begin position="1"/>
        <end position="10"/>
    </location>
</feature>
<evidence type="ECO:0000259" key="6">
    <source>
        <dbReference type="PROSITE" id="PS50290"/>
    </source>
</evidence>
<dbReference type="SMART" id="SM00146">
    <property type="entry name" value="PI3Kc"/>
    <property type="match status" value="1"/>
</dbReference>
<sequence>MLKRSSKDKQPQAPGGPGTEGLPKGSDLLIRFFESDWFDTFIALTYLYKSQSAGVRDYLCNRLYGLPEREVERYLSQLTQLCFQRPGSSLERVIIDLCAQSLRIAVKTYWLLLAISQDQPKNTHVAALRDACEQAALEGHWQLPFKQSRLPAPLGSPTKRPGGLSPVAALSGSVEGLLVGSPPPDLRLMRQQAPRSPHASQGALLEGPGHPLLPARGTAGAAGAAAAGVDSRRVSSLQEELGAGEGVSALLLRSSTAGEGGGPGVVQTSEGAPLAGTSTRSSIDGGAAAAAAAAGAAAQLLSPPSSPRRRQTTFGATLDFVETLCQASSSLTAFQPEDRQWALRRALQQINAEIEKASRNGVAIWFPMGEANLRVVRLAPRESRLLNSREKAPFTLCVEVLDEEEAAVAIEARAAAAAAAANTAAAAALRRAPSSSGGSGSYADSALSLGAGDVAVPAQLSLQPFGEDAAAAAAAAAAEAAANGIQYLANHHRTVSMDTALLAEAASYASAHSRDSSMDAAALAAVQGSSAVTGDAAAAATSSLLAEGSEVSDNSVHSGRGLAEEPSFAGMLAGGEPASPAVQRRLTDELDAVSDEPSSSSSLRSSASPPCLASLTTSPVQPRPDQQPPAAQLPRQAPQQLPPLVLPQSPKQVGAGTWIGRGSTSPVAATRAPRGLGSLSPIPASSPVAAGGSKRRSSSQGRVSGSLDAALAGLRGEAPLVSVRLEVINDKPLSSHSARSSGSCQAEGQAQQQQGSGTPGTPDSATASAATAAVSSAERRRASLDAATRAPPHVCDRSSWACRLGLCKLCNTTLATVGDEEDAPWMQPYVRLHLTIQGGVDLSIKRTPGRHQRMPSHEAILKVAKQHKLPPPVLSAPQQQTLAPPQRQGAQQQAVAPAAEGSRAKEPEQQEGGGEAAAAVLPGSAPRPCLPVFRPASASASPRSSLEAQRRSEEEVQRQAADAAAAAYGEPWQARKERVQAASPHGRRPGWDLRCVIVKTGDDCRQELLAMQLIRTFHDIFAEAQLPLWLKPFEVLPTSSRTALIEMVPNAPSIHALKSKSPPGTSLREHLAAKCGGPGAPAFQSAQRAFVESLAAYSLVCYLLQIKDRHNGNILLDDEGHLIHIDFGFMLSNSPGGVNFESAPFKLTRELLEVMDSDSEGRASELFDYFKVLTIQGFLAVRKHADRILLLVEMMQGSGCPCFKSRVAAVEGLRKRFHLALPEPQVVEVVLGLISDSLDAWRTRQYDYYQRVLNGIL</sequence>
<feature type="compositionally biased region" description="Low complexity" evidence="5">
    <location>
        <begin position="740"/>
        <end position="756"/>
    </location>
</feature>
<protein>
    <recommendedName>
        <fullName evidence="2">1-phosphatidylinositol 4-kinase</fullName>
        <ecNumber evidence="2">2.7.1.67</ecNumber>
    </recommendedName>
</protein>
<feature type="compositionally biased region" description="Polar residues" evidence="5">
    <location>
        <begin position="266"/>
        <end position="279"/>
    </location>
</feature>
<keyword evidence="9" id="KW-1185">Reference proteome</keyword>
<comment type="catalytic activity">
    <reaction evidence="1">
        <text>a 1,2-diacyl-sn-glycero-3-phospho-(1D-myo-inositol) + ATP = a 1,2-diacyl-sn-glycero-3-phospho-(1D-myo-inositol 4-phosphate) + ADP + H(+)</text>
        <dbReference type="Rhea" id="RHEA:19877"/>
        <dbReference type="ChEBI" id="CHEBI:15378"/>
        <dbReference type="ChEBI" id="CHEBI:30616"/>
        <dbReference type="ChEBI" id="CHEBI:57880"/>
        <dbReference type="ChEBI" id="CHEBI:58178"/>
        <dbReference type="ChEBI" id="CHEBI:456216"/>
        <dbReference type="EC" id="2.7.1.67"/>
    </reaction>
</comment>
<dbReference type="InterPro" id="IPR018936">
    <property type="entry name" value="PI3/4_kinase_CS"/>
</dbReference>
<dbReference type="InterPro" id="IPR057754">
    <property type="entry name" value="PI4-kinase_beta/PIK1_cat"/>
</dbReference>
<feature type="compositionally biased region" description="Low complexity" evidence="5">
    <location>
        <begin position="934"/>
        <end position="945"/>
    </location>
</feature>
<dbReference type="PANTHER" id="PTHR10048:SF22">
    <property type="entry name" value="PHOSPHATIDYLINOSITOL 4-KINASE BETA"/>
    <property type="match status" value="1"/>
</dbReference>
<dbReference type="PROSITE" id="PS00915">
    <property type="entry name" value="PI3_4_KINASE_1"/>
    <property type="match status" value="1"/>
</dbReference>
<feature type="region of interest" description="Disordered" evidence="5">
    <location>
        <begin position="871"/>
        <end position="986"/>
    </location>
</feature>
<dbReference type="InterPro" id="IPR015433">
    <property type="entry name" value="PI3/4_kinase"/>
</dbReference>
<evidence type="ECO:0000256" key="1">
    <source>
        <dbReference type="ARBA" id="ARBA00001686"/>
    </source>
</evidence>
<dbReference type="Proteomes" id="UP000239899">
    <property type="component" value="Unassembled WGS sequence"/>
</dbReference>
<dbReference type="PANTHER" id="PTHR10048">
    <property type="entry name" value="PHOSPHATIDYLINOSITOL KINASE"/>
    <property type="match status" value="1"/>
</dbReference>
<feature type="domain" description="PIK helical" evidence="7">
    <location>
        <begin position="1"/>
        <end position="135"/>
    </location>
</feature>
<feature type="compositionally biased region" description="Low complexity" evidence="5">
    <location>
        <begin position="764"/>
        <end position="776"/>
    </location>
</feature>
<dbReference type="Gene3D" id="1.25.40.70">
    <property type="entry name" value="Phosphatidylinositol 3-kinase, accessory domain (PIK)"/>
    <property type="match status" value="1"/>
</dbReference>
<dbReference type="Pfam" id="PF00454">
    <property type="entry name" value="PI3_PI4_kinase"/>
    <property type="match status" value="1"/>
</dbReference>
<keyword evidence="4" id="KW-0418">Kinase</keyword>
<feature type="region of interest" description="Disordered" evidence="5">
    <location>
        <begin position="733"/>
        <end position="776"/>
    </location>
</feature>
<dbReference type="SUPFAM" id="SSF56112">
    <property type="entry name" value="Protein kinase-like (PK-like)"/>
    <property type="match status" value="1"/>
</dbReference>
<dbReference type="InterPro" id="IPR016024">
    <property type="entry name" value="ARM-type_fold"/>
</dbReference>
<evidence type="ECO:0000259" key="7">
    <source>
        <dbReference type="PROSITE" id="PS51545"/>
    </source>
</evidence>
<dbReference type="GO" id="GO:0004430">
    <property type="term" value="F:1-phosphatidylinositol 4-kinase activity"/>
    <property type="evidence" value="ECO:0007669"/>
    <property type="project" value="UniProtKB-EC"/>
</dbReference>
<feature type="compositionally biased region" description="Low complexity" evidence="5">
    <location>
        <begin position="595"/>
        <end position="620"/>
    </location>
</feature>
<dbReference type="InterPro" id="IPR001263">
    <property type="entry name" value="PI3K_accessory_dom"/>
</dbReference>
<gene>
    <name evidence="8" type="ORF">C2E21_5231</name>
</gene>
<evidence type="ECO:0000313" key="9">
    <source>
        <dbReference type="Proteomes" id="UP000239899"/>
    </source>
</evidence>
<reference evidence="8 9" key="1">
    <citation type="journal article" date="2018" name="Plant J.">
        <title>Genome sequences of Chlorella sorokiniana UTEX 1602 and Micractinium conductrix SAG 241.80: implications to maltose excretion by a green alga.</title>
        <authorList>
            <person name="Arriola M.B."/>
            <person name="Velmurugan N."/>
            <person name="Zhang Y."/>
            <person name="Plunkett M.H."/>
            <person name="Hondzo H."/>
            <person name="Barney B.M."/>
        </authorList>
    </citation>
    <scope>NUCLEOTIDE SEQUENCE [LARGE SCALE GENOMIC DNA]</scope>
    <source>
        <strain evidence="9">UTEX 1602</strain>
    </source>
</reference>
<name>A0A2P6TQN4_CHLSO</name>
<dbReference type="STRING" id="3076.A0A2P6TQN4"/>
<dbReference type="GO" id="GO:0016020">
    <property type="term" value="C:membrane"/>
    <property type="evidence" value="ECO:0007669"/>
    <property type="project" value="TreeGrafter"/>
</dbReference>
<feature type="compositionally biased region" description="Basic and acidic residues" evidence="5">
    <location>
        <begin position="948"/>
        <end position="957"/>
    </location>
</feature>
<dbReference type="InterPro" id="IPR000403">
    <property type="entry name" value="PI3/4_kinase_cat_dom"/>
</dbReference>
<feature type="region of interest" description="Disordered" evidence="5">
    <location>
        <begin position="181"/>
        <end position="218"/>
    </location>
</feature>
<feature type="compositionally biased region" description="Low complexity" evidence="5">
    <location>
        <begin position="628"/>
        <end position="639"/>
    </location>
</feature>
<dbReference type="PROSITE" id="PS00916">
    <property type="entry name" value="PI3_4_KINASE_2"/>
    <property type="match status" value="1"/>
</dbReference>
<accession>A0A2P6TQN4</accession>
<dbReference type="Pfam" id="PF21245">
    <property type="entry name" value="PI4KB-PIK1_PIK"/>
    <property type="match status" value="1"/>
</dbReference>
<dbReference type="Gene3D" id="1.10.1070.11">
    <property type="entry name" value="Phosphatidylinositol 3-/4-kinase, catalytic domain"/>
    <property type="match status" value="1"/>
</dbReference>
<evidence type="ECO:0000256" key="3">
    <source>
        <dbReference type="ARBA" id="ARBA00022679"/>
    </source>
</evidence>
<evidence type="ECO:0000256" key="5">
    <source>
        <dbReference type="SAM" id="MobiDB-lite"/>
    </source>
</evidence>
<dbReference type="GO" id="GO:0005737">
    <property type="term" value="C:cytoplasm"/>
    <property type="evidence" value="ECO:0007669"/>
    <property type="project" value="TreeGrafter"/>
</dbReference>
<dbReference type="OrthoDB" id="10264149at2759"/>
<dbReference type="SUPFAM" id="SSF48371">
    <property type="entry name" value="ARM repeat"/>
    <property type="match status" value="1"/>
</dbReference>
<dbReference type="CDD" id="cd05168">
    <property type="entry name" value="PI4Kc_III_beta"/>
    <property type="match status" value="1"/>
</dbReference>
<proteinExistence type="predicted"/>